<evidence type="ECO:0000313" key="1">
    <source>
        <dbReference type="EMBL" id="VFK62740.1"/>
    </source>
</evidence>
<reference evidence="1" key="1">
    <citation type="submission" date="2019-02" db="EMBL/GenBank/DDBJ databases">
        <authorList>
            <person name="Gruber-Vodicka R. H."/>
            <person name="Seah K. B. B."/>
        </authorList>
    </citation>
    <scope>NUCLEOTIDE SEQUENCE</scope>
    <source>
        <strain evidence="1">BECK_BZ126</strain>
    </source>
</reference>
<protein>
    <submittedName>
        <fullName evidence="1">Uncharacterized protein</fullName>
    </submittedName>
</protein>
<dbReference type="AlphaFoldDB" id="A0A451A9N5"/>
<gene>
    <name evidence="1" type="ORF">BECKTC1821F_GA0114240_107910</name>
</gene>
<name>A0A451A9N5_9GAMM</name>
<accession>A0A451A9N5</accession>
<proteinExistence type="predicted"/>
<sequence length="332" mass="37480">MISKESKTALQASALSSRFSNKVLTSFARENEILLSLIFHLGAQGRSDAFPPLLAAYIENANDGDEIISALDLDVPRLSFNLEKDFAEAFERQHKYGFLFRCVTPAPTALYPSGFLEKDWHWRCHFWVYEESFAGALRKAVAWKDDYIATKREQLKAHMPRGRRLLVSDASREPGLPKRTTSTSDFTKGFSDATGEAARRRCIDAGVKLKTILHLGSQCLSHAFSDVIMEAIGSDRNRRAISAAMGIAPPAAFDWDEHAFALRLTRQEQQGFLLQCAFFDTDEQRASALSTFNFARMERVFWVYAETFEGAIEKACEWKAAHVASLREEKME</sequence>
<dbReference type="EMBL" id="CAADFW010000079">
    <property type="protein sequence ID" value="VFK62740.1"/>
    <property type="molecule type" value="Genomic_DNA"/>
</dbReference>
<organism evidence="1">
    <name type="scientific">Candidatus Kentrum sp. TC</name>
    <dbReference type="NCBI Taxonomy" id="2126339"/>
    <lineage>
        <taxon>Bacteria</taxon>
        <taxon>Pseudomonadati</taxon>
        <taxon>Pseudomonadota</taxon>
        <taxon>Gammaproteobacteria</taxon>
        <taxon>Candidatus Kentrum</taxon>
    </lineage>
</organism>